<evidence type="ECO:0000313" key="2">
    <source>
        <dbReference type="Proteomes" id="UP000320235"/>
    </source>
</evidence>
<dbReference type="RefSeq" id="WP_141896447.1">
    <property type="nucleotide sequence ID" value="NZ_BAABLH010000004.1"/>
</dbReference>
<keyword evidence="2" id="KW-1185">Reference proteome</keyword>
<dbReference type="EMBL" id="VFPE01000007">
    <property type="protein sequence ID" value="TQM19769.1"/>
    <property type="molecule type" value="Genomic_DNA"/>
</dbReference>
<accession>A0A543EE63</accession>
<name>A0A543EE63_9MICO</name>
<dbReference type="AlphaFoldDB" id="A0A543EE63"/>
<dbReference type="OrthoDB" id="3777470at2"/>
<reference evidence="1 2" key="1">
    <citation type="submission" date="2019-06" db="EMBL/GenBank/DDBJ databases">
        <title>Sequencing the genomes of 1000 actinobacteria strains.</title>
        <authorList>
            <person name="Klenk H.-P."/>
        </authorList>
    </citation>
    <scope>NUCLEOTIDE SEQUENCE [LARGE SCALE GENOMIC DNA]</scope>
    <source>
        <strain evidence="1 2">DSM 105492</strain>
    </source>
</reference>
<comment type="caution">
    <text evidence="1">The sequence shown here is derived from an EMBL/GenBank/DDBJ whole genome shotgun (WGS) entry which is preliminary data.</text>
</comment>
<protein>
    <recommendedName>
        <fullName evidence="3">Tetratricopeptide repeat protein</fullName>
    </recommendedName>
</protein>
<dbReference type="Proteomes" id="UP000320235">
    <property type="component" value="Unassembled WGS sequence"/>
</dbReference>
<dbReference type="SUPFAM" id="SSF48452">
    <property type="entry name" value="TPR-like"/>
    <property type="match status" value="1"/>
</dbReference>
<sequence>MTLSQARLDELWDFSDPAGSGARLRRAAEGEDDAAVRAELQTQVARALGLQERFAEADAALDAVAIADDAVAARAALERGRVRNSAGDPDAAIPYFTAALDAASRPDLVFLRVDALHMLAIADAEQADAWTDAAHAALDAVDDPRTLRWRVALHNNTGWRRLDAGRVGDAVTSFELARDAAARWGTPQQVQWADEALAEARFLL</sequence>
<dbReference type="Gene3D" id="1.25.40.10">
    <property type="entry name" value="Tetratricopeptide repeat domain"/>
    <property type="match status" value="1"/>
</dbReference>
<evidence type="ECO:0000313" key="1">
    <source>
        <dbReference type="EMBL" id="TQM19769.1"/>
    </source>
</evidence>
<proteinExistence type="predicted"/>
<organism evidence="1 2">
    <name type="scientific">Microbacterium kyungheense</name>
    <dbReference type="NCBI Taxonomy" id="1263636"/>
    <lineage>
        <taxon>Bacteria</taxon>
        <taxon>Bacillati</taxon>
        <taxon>Actinomycetota</taxon>
        <taxon>Actinomycetes</taxon>
        <taxon>Micrococcales</taxon>
        <taxon>Microbacteriaceae</taxon>
        <taxon>Microbacterium</taxon>
    </lineage>
</organism>
<gene>
    <name evidence="1" type="ORF">FB391_3606</name>
</gene>
<evidence type="ECO:0008006" key="3">
    <source>
        <dbReference type="Google" id="ProtNLM"/>
    </source>
</evidence>
<dbReference type="InterPro" id="IPR011990">
    <property type="entry name" value="TPR-like_helical_dom_sf"/>
</dbReference>